<dbReference type="SUPFAM" id="SSF56281">
    <property type="entry name" value="Metallo-hydrolase/oxidoreductase"/>
    <property type="match status" value="1"/>
</dbReference>
<dbReference type="Pfam" id="PF00753">
    <property type="entry name" value="Lactamase_B"/>
    <property type="match status" value="1"/>
</dbReference>
<dbReference type="EMBL" id="CP073078">
    <property type="protein sequence ID" value="QUD90765.1"/>
    <property type="molecule type" value="Genomic_DNA"/>
</dbReference>
<protein>
    <submittedName>
        <fullName evidence="2">MBL fold metallo-hydrolase</fullName>
    </submittedName>
</protein>
<reference evidence="2" key="1">
    <citation type="submission" date="2021-04" db="EMBL/GenBank/DDBJ databases">
        <title>The complete genome sequence of Caulobacter sp. S6.</title>
        <authorList>
            <person name="Tang Y."/>
            <person name="Ouyang W."/>
            <person name="Liu Q."/>
            <person name="Huang B."/>
            <person name="Guo Z."/>
            <person name="Lei P."/>
        </authorList>
    </citation>
    <scope>NUCLEOTIDE SEQUENCE</scope>
    <source>
        <strain evidence="2">S6</strain>
    </source>
</reference>
<dbReference type="SMART" id="SM00849">
    <property type="entry name" value="Lactamase_B"/>
    <property type="match status" value="1"/>
</dbReference>
<dbReference type="Gene3D" id="3.60.15.10">
    <property type="entry name" value="Ribonuclease Z/Hydroxyacylglutathione hydrolase-like"/>
    <property type="match status" value="1"/>
</dbReference>
<dbReference type="PANTHER" id="PTHR42951:SF14">
    <property type="entry name" value="METALLO-BETA-LACTAMASE SUPERFAMILY PROTEIN"/>
    <property type="match status" value="1"/>
</dbReference>
<gene>
    <name evidence="2" type="ORF">KCG34_12510</name>
</gene>
<dbReference type="InterPro" id="IPR001279">
    <property type="entry name" value="Metallo-B-lactamas"/>
</dbReference>
<evidence type="ECO:0000313" key="2">
    <source>
        <dbReference type="EMBL" id="QUD90765.1"/>
    </source>
</evidence>
<name>A0A975IXD4_9CAUL</name>
<proteinExistence type="predicted"/>
<dbReference type="InterPro" id="IPR050855">
    <property type="entry name" value="NDM-1-like"/>
</dbReference>
<organism evidence="2 3">
    <name type="scientific">Phenylobacterium montanum</name>
    <dbReference type="NCBI Taxonomy" id="2823693"/>
    <lineage>
        <taxon>Bacteria</taxon>
        <taxon>Pseudomonadati</taxon>
        <taxon>Pseudomonadota</taxon>
        <taxon>Alphaproteobacteria</taxon>
        <taxon>Caulobacterales</taxon>
        <taxon>Caulobacteraceae</taxon>
        <taxon>Phenylobacterium</taxon>
    </lineage>
</organism>
<evidence type="ECO:0000313" key="3">
    <source>
        <dbReference type="Proteomes" id="UP000676409"/>
    </source>
</evidence>
<sequence>MALCLTALAGAAQVKAAPLKVEIYNPGEKGAFPVSSEIISGKSEVLLVDAQFRRSDAEALVDRLKATGKILTAIYISQSDPDFYFGLDTVTAAFPGVKVLATPQTVSAIRANKDAKLAYWGPMLKDQAPRALIVPQAIAGESLRIDGEVVKIVGLDGPSPDRTALWIPSERTIVGGVVVFAGSHVWMADTQTPSARKAWIAELDRIIALKPRRVVPGHFIPGADDANALSVQSVKFTRDYVQAFDEEAARASDAALLIAAMKSRYPSLPGEPVLEMSAKVAKGEMKWP</sequence>
<dbReference type="CDD" id="cd07739">
    <property type="entry name" value="metallo-hydrolase-like_MBL-fold"/>
    <property type="match status" value="1"/>
</dbReference>
<dbReference type="KEGG" id="caul:KCG34_12510"/>
<feature type="domain" description="Metallo-beta-lactamase" evidence="1">
    <location>
        <begin position="33"/>
        <end position="218"/>
    </location>
</feature>
<evidence type="ECO:0000259" key="1">
    <source>
        <dbReference type="SMART" id="SM00849"/>
    </source>
</evidence>
<dbReference type="Proteomes" id="UP000676409">
    <property type="component" value="Chromosome"/>
</dbReference>
<keyword evidence="3" id="KW-1185">Reference proteome</keyword>
<dbReference type="AlphaFoldDB" id="A0A975IXD4"/>
<dbReference type="InterPro" id="IPR036866">
    <property type="entry name" value="RibonucZ/Hydroxyglut_hydro"/>
</dbReference>
<dbReference type="PANTHER" id="PTHR42951">
    <property type="entry name" value="METALLO-BETA-LACTAMASE DOMAIN-CONTAINING"/>
    <property type="match status" value="1"/>
</dbReference>
<accession>A0A975IXD4</accession>